<dbReference type="InterPro" id="IPR024370">
    <property type="entry name" value="PBP_domain"/>
</dbReference>
<organism evidence="4 5">
    <name type="scientific">Roseibium aggregatum</name>
    <dbReference type="NCBI Taxonomy" id="187304"/>
    <lineage>
        <taxon>Bacteria</taxon>
        <taxon>Pseudomonadati</taxon>
        <taxon>Pseudomonadota</taxon>
        <taxon>Alphaproteobacteria</taxon>
        <taxon>Hyphomicrobiales</taxon>
        <taxon>Stappiaceae</taxon>
        <taxon>Roseibium</taxon>
    </lineage>
</organism>
<evidence type="ECO:0000256" key="2">
    <source>
        <dbReference type="SAM" id="SignalP"/>
    </source>
</evidence>
<evidence type="ECO:0000313" key="5">
    <source>
        <dbReference type="Proteomes" id="UP000598467"/>
    </source>
</evidence>
<dbReference type="SUPFAM" id="SSF53850">
    <property type="entry name" value="Periplasmic binding protein-like II"/>
    <property type="match status" value="1"/>
</dbReference>
<evidence type="ECO:0000313" key="4">
    <source>
        <dbReference type="EMBL" id="MBD1545858.1"/>
    </source>
</evidence>
<dbReference type="Pfam" id="PF12849">
    <property type="entry name" value="PBP_like_2"/>
    <property type="match status" value="1"/>
</dbReference>
<name>A0A926S407_9HYPH</name>
<gene>
    <name evidence="4" type="ORF">HK439_06255</name>
</gene>
<reference evidence="4" key="1">
    <citation type="submission" date="2020-05" db="EMBL/GenBank/DDBJ databases">
        <title>Identification of trans-AT polyketide cluster in two marine bacteria, producers of a novel glutaramide-containing polyketide sesbanimide D and analogs.</title>
        <authorList>
            <person name="Kacar D."/>
            <person name="Rodriguez P."/>
            <person name="Canedo L."/>
            <person name="Gonzalez E."/>
            <person name="Galan B."/>
            <person name="De La Calle F."/>
            <person name="Garcia J.L."/>
        </authorList>
    </citation>
    <scope>NUCLEOTIDE SEQUENCE</scope>
    <source>
        <strain evidence="4">PHM038</strain>
    </source>
</reference>
<evidence type="ECO:0000256" key="1">
    <source>
        <dbReference type="ARBA" id="ARBA00022729"/>
    </source>
</evidence>
<dbReference type="PANTHER" id="PTHR30570">
    <property type="entry name" value="PERIPLASMIC PHOSPHATE BINDING COMPONENT OF PHOSPHATE ABC TRANSPORTER"/>
    <property type="match status" value="1"/>
</dbReference>
<dbReference type="RefSeq" id="WP_190290535.1">
    <property type="nucleotide sequence ID" value="NZ_JABFCZ010000006.1"/>
</dbReference>
<dbReference type="InterPro" id="IPR050811">
    <property type="entry name" value="Phosphate_ABC_transporter"/>
</dbReference>
<dbReference type="Gene3D" id="3.40.190.10">
    <property type="entry name" value="Periplasmic binding protein-like II"/>
    <property type="match status" value="2"/>
</dbReference>
<comment type="caution">
    <text evidence="4">The sequence shown here is derived from an EMBL/GenBank/DDBJ whole genome shotgun (WGS) entry which is preliminary data.</text>
</comment>
<feature type="chain" id="PRO_5037034768" evidence="2">
    <location>
        <begin position="35"/>
        <end position="288"/>
    </location>
</feature>
<protein>
    <submittedName>
        <fullName evidence="4">ABC transporter substrate-binding protein</fullName>
    </submittedName>
</protein>
<dbReference type="AlphaFoldDB" id="A0A926S407"/>
<accession>A0A926S407</accession>
<keyword evidence="1 2" id="KW-0732">Signal</keyword>
<evidence type="ECO:0000259" key="3">
    <source>
        <dbReference type="Pfam" id="PF12849"/>
    </source>
</evidence>
<dbReference type="PANTHER" id="PTHR30570:SF1">
    <property type="entry name" value="PHOSPHATE-BINDING PROTEIN PSTS"/>
    <property type="match status" value="1"/>
</dbReference>
<dbReference type="EMBL" id="JABFCZ010000006">
    <property type="protein sequence ID" value="MBD1545858.1"/>
    <property type="molecule type" value="Genomic_DNA"/>
</dbReference>
<dbReference type="Proteomes" id="UP000598467">
    <property type="component" value="Unassembled WGS sequence"/>
</dbReference>
<sequence>MKDFFGLFSGRSVRTFTFAIAATAVIALAPQAGAAGSPARLVIGGTGTALGGMQLLAKAFSEDHPEIKTVVLPSLGSGGGIKALDAGKIDLALSARPLKDKESAKGLSATLYARTPIVFATHKKTPSGNVTLSELPGIYSGATSKWQDGTPLRLILRPEQESDTQLLRGLSRELDAAIATAFTRNELLVAVTDQDNASALETIPGSLGLTTLAQILSESRNLKPLTFDGQVASVDGLHSGDYPYCKTLYLVVGKDPSEALEAFVTYVFSKTGRDILTATGHDVAEPGR</sequence>
<feature type="domain" description="PBP" evidence="3">
    <location>
        <begin position="33"/>
        <end position="270"/>
    </location>
</feature>
<feature type="signal peptide" evidence="2">
    <location>
        <begin position="1"/>
        <end position="34"/>
    </location>
</feature>
<proteinExistence type="predicted"/>